<organism evidence="1 2">
    <name type="scientific">Aquimarina brevivitae</name>
    <dbReference type="NCBI Taxonomy" id="323412"/>
    <lineage>
        <taxon>Bacteria</taxon>
        <taxon>Pseudomonadati</taxon>
        <taxon>Bacteroidota</taxon>
        <taxon>Flavobacteriia</taxon>
        <taxon>Flavobacteriales</taxon>
        <taxon>Flavobacteriaceae</taxon>
        <taxon>Aquimarina</taxon>
    </lineage>
</organism>
<dbReference type="EMBL" id="SGXE01000001">
    <property type="protein sequence ID" value="RZS99036.1"/>
    <property type="molecule type" value="Genomic_DNA"/>
</dbReference>
<protein>
    <submittedName>
        <fullName evidence="1">Uncharacterized protein</fullName>
    </submittedName>
</protein>
<comment type="caution">
    <text evidence="1">The sequence shown here is derived from an EMBL/GenBank/DDBJ whole genome shotgun (WGS) entry which is preliminary data.</text>
</comment>
<sequence length="29" mass="3431">MIFMLIAVYAIIKTYNINILSVDYRNKPL</sequence>
<dbReference type="Proteomes" id="UP000292262">
    <property type="component" value="Unassembled WGS sequence"/>
</dbReference>
<evidence type="ECO:0000313" key="2">
    <source>
        <dbReference type="Proteomes" id="UP000292262"/>
    </source>
</evidence>
<name>A0A4Q7PF14_9FLAO</name>
<dbReference type="AlphaFoldDB" id="A0A4Q7PF14"/>
<evidence type="ECO:0000313" key="1">
    <source>
        <dbReference type="EMBL" id="RZS99036.1"/>
    </source>
</evidence>
<accession>A0A4Q7PF14</accession>
<reference evidence="1 2" key="1">
    <citation type="submission" date="2019-02" db="EMBL/GenBank/DDBJ databases">
        <title>Genomic Encyclopedia of Type Strains, Phase IV (KMG-IV): sequencing the most valuable type-strain genomes for metagenomic binning, comparative biology and taxonomic classification.</title>
        <authorList>
            <person name="Goeker M."/>
        </authorList>
    </citation>
    <scope>NUCLEOTIDE SEQUENCE [LARGE SCALE GENOMIC DNA]</scope>
    <source>
        <strain evidence="1 2">DSM 17196</strain>
    </source>
</reference>
<keyword evidence="2" id="KW-1185">Reference proteome</keyword>
<gene>
    <name evidence="1" type="ORF">EV197_0240</name>
</gene>
<proteinExistence type="predicted"/>